<dbReference type="EMBL" id="QBMN01000245">
    <property type="protein sequence ID" value="PZO33600.1"/>
    <property type="molecule type" value="Genomic_DNA"/>
</dbReference>
<dbReference type="AlphaFoldDB" id="A0A2W4VNW6"/>
<evidence type="ECO:0000313" key="2">
    <source>
        <dbReference type="EMBL" id="PZO33600.1"/>
    </source>
</evidence>
<keyword evidence="1" id="KW-0812">Transmembrane</keyword>
<gene>
    <name evidence="2" type="ORF">DCF17_21705</name>
</gene>
<proteinExistence type="predicted"/>
<evidence type="ECO:0000313" key="3">
    <source>
        <dbReference type="Proteomes" id="UP000249081"/>
    </source>
</evidence>
<reference evidence="3" key="1">
    <citation type="submission" date="2018-04" db="EMBL/GenBank/DDBJ databases">
        <authorList>
            <person name="Cornet L."/>
        </authorList>
    </citation>
    <scope>NUCLEOTIDE SEQUENCE [LARGE SCALE GENOMIC DNA]</scope>
</reference>
<organism evidence="2 3">
    <name type="scientific">Shackletoniella antarctica</name>
    <dbReference type="NCBI Taxonomy" id="268115"/>
    <lineage>
        <taxon>Bacteria</taxon>
        <taxon>Bacillati</taxon>
        <taxon>Cyanobacteriota</taxon>
        <taxon>Cyanophyceae</taxon>
        <taxon>Oculatellales</taxon>
        <taxon>Oculatellaceae</taxon>
        <taxon>Shackletoniella</taxon>
    </lineage>
</organism>
<feature type="transmembrane region" description="Helical" evidence="1">
    <location>
        <begin position="37"/>
        <end position="56"/>
    </location>
</feature>
<dbReference type="Proteomes" id="UP000249081">
    <property type="component" value="Unassembled WGS sequence"/>
</dbReference>
<sequence>MRFFSYILGLALILLGIYFLGKNIIFTTQAYPWWRGIAADLSVISLCIGVFALVFLPSSMKPLGWVAVAFGVVCVFASSRAILNPTSLWQFFLSLTAMGFGYKMLSARGNSFY</sequence>
<keyword evidence="1" id="KW-0472">Membrane</keyword>
<feature type="transmembrane region" description="Helical" evidence="1">
    <location>
        <begin position="63"/>
        <end position="82"/>
    </location>
</feature>
<name>A0A2W4VNW6_9CYAN</name>
<comment type="caution">
    <text evidence="2">The sequence shown here is derived from an EMBL/GenBank/DDBJ whole genome shotgun (WGS) entry which is preliminary data.</text>
</comment>
<protein>
    <submittedName>
        <fullName evidence="2">Uncharacterized protein</fullName>
    </submittedName>
</protein>
<evidence type="ECO:0000256" key="1">
    <source>
        <dbReference type="SAM" id="Phobius"/>
    </source>
</evidence>
<reference evidence="2 3" key="2">
    <citation type="submission" date="2018-06" db="EMBL/GenBank/DDBJ databases">
        <title>Metagenomic assembly of (sub)arctic Cyanobacteria and their associated microbiome from non-axenic cultures.</title>
        <authorList>
            <person name="Baurain D."/>
        </authorList>
    </citation>
    <scope>NUCLEOTIDE SEQUENCE [LARGE SCALE GENOMIC DNA]</scope>
    <source>
        <strain evidence="2">ULC041bin1</strain>
    </source>
</reference>
<accession>A0A2W4VNW6</accession>
<feature type="transmembrane region" description="Helical" evidence="1">
    <location>
        <begin position="88"/>
        <end position="105"/>
    </location>
</feature>
<keyword evidence="1" id="KW-1133">Transmembrane helix</keyword>